<reference evidence="2" key="1">
    <citation type="submission" date="2020-01" db="EMBL/GenBank/DDBJ databases">
        <title>Genome Sequencing of Three Apophysomyces-Like Fungal Strains Confirms a Novel Fungal Genus in the Mucoromycota with divergent Burkholderia-like Endosymbiotic Bacteria.</title>
        <authorList>
            <person name="Stajich J.E."/>
            <person name="Macias A.M."/>
            <person name="Carter-House D."/>
            <person name="Lovett B."/>
            <person name="Kasson L.R."/>
            <person name="Berry K."/>
            <person name="Grigoriev I."/>
            <person name="Chang Y."/>
            <person name="Spatafora J."/>
            <person name="Kasson M.T."/>
        </authorList>
    </citation>
    <scope>NUCLEOTIDE SEQUENCE</scope>
    <source>
        <strain evidence="2">NRRL A-21654</strain>
    </source>
</reference>
<evidence type="ECO:0008006" key="4">
    <source>
        <dbReference type="Google" id="ProtNLM"/>
    </source>
</evidence>
<dbReference type="PANTHER" id="PTHR42877">
    <property type="entry name" value="L-ORNITHINE N(5)-MONOOXYGENASE-RELATED"/>
    <property type="match status" value="1"/>
</dbReference>
<comment type="similarity">
    <text evidence="1">Belongs to the FAD-binding monooxygenase family.</text>
</comment>
<dbReference type="AlphaFoldDB" id="A0A8H7BNG6"/>
<evidence type="ECO:0000256" key="1">
    <source>
        <dbReference type="ARBA" id="ARBA00010139"/>
    </source>
</evidence>
<keyword evidence="3" id="KW-1185">Reference proteome</keyword>
<gene>
    <name evidence="2" type="ORF">EC973_008546</name>
</gene>
<dbReference type="Proteomes" id="UP000605846">
    <property type="component" value="Unassembled WGS sequence"/>
</dbReference>
<dbReference type="SUPFAM" id="SSF51905">
    <property type="entry name" value="FAD/NAD(P)-binding domain"/>
    <property type="match status" value="1"/>
</dbReference>
<dbReference type="InterPro" id="IPR051209">
    <property type="entry name" value="FAD-bind_Monooxygenase_sf"/>
</dbReference>
<dbReference type="Gene3D" id="3.50.50.60">
    <property type="entry name" value="FAD/NAD(P)-binding domain"/>
    <property type="match status" value="1"/>
</dbReference>
<evidence type="ECO:0000313" key="2">
    <source>
        <dbReference type="EMBL" id="KAF7726672.1"/>
    </source>
</evidence>
<dbReference type="PANTHER" id="PTHR42877:SF4">
    <property type="entry name" value="FAD_NAD(P)-BINDING DOMAIN-CONTAINING PROTEIN-RELATED"/>
    <property type="match status" value="1"/>
</dbReference>
<dbReference type="InterPro" id="IPR036188">
    <property type="entry name" value="FAD/NAD-bd_sf"/>
</dbReference>
<sequence length="238" mass="27022">MVGRLEAQGRGELAHKLIPEYLPGCKRLTLSDEYLESLCRSNVTVERSAIREIRGRTIVCENGNETEFDILCLATGFNVQGFLGNLQIYGRNNQSLNDLWKNGYPETYKSINIHGFPNFFLLLGPASAFGHHSAVSVIESNFSVLNNSQVNFAIKTIKYMRKHQITSFEPKKEAQEKFVEGLRKAHQSTVWSSGCKSWYMDAKGQIVSLWPGTIISFMWALYRTSYTSDYICNRSTPK</sequence>
<dbReference type="EMBL" id="JABAYA010000074">
    <property type="protein sequence ID" value="KAF7726672.1"/>
    <property type="molecule type" value="Genomic_DNA"/>
</dbReference>
<comment type="caution">
    <text evidence="2">The sequence shown here is derived from an EMBL/GenBank/DDBJ whole genome shotgun (WGS) entry which is preliminary data.</text>
</comment>
<proteinExistence type="inferred from homology"/>
<name>A0A8H7BNG6_9FUNG</name>
<dbReference type="OrthoDB" id="74360at2759"/>
<organism evidence="2 3">
    <name type="scientific">Apophysomyces ossiformis</name>
    <dbReference type="NCBI Taxonomy" id="679940"/>
    <lineage>
        <taxon>Eukaryota</taxon>
        <taxon>Fungi</taxon>
        <taxon>Fungi incertae sedis</taxon>
        <taxon>Mucoromycota</taxon>
        <taxon>Mucoromycotina</taxon>
        <taxon>Mucoromycetes</taxon>
        <taxon>Mucorales</taxon>
        <taxon>Mucorineae</taxon>
        <taxon>Mucoraceae</taxon>
        <taxon>Apophysomyces</taxon>
    </lineage>
</organism>
<accession>A0A8H7BNG6</accession>
<evidence type="ECO:0000313" key="3">
    <source>
        <dbReference type="Proteomes" id="UP000605846"/>
    </source>
</evidence>
<protein>
    <recommendedName>
        <fullName evidence="4">Monooxygenase</fullName>
    </recommendedName>
</protein>